<evidence type="ECO:0000256" key="1">
    <source>
        <dbReference type="SAM" id="SignalP"/>
    </source>
</evidence>
<dbReference type="Proteomes" id="UP000253772">
    <property type="component" value="Chromosome c2"/>
</dbReference>
<evidence type="ECO:0000259" key="2">
    <source>
        <dbReference type="PROSITE" id="PS50983"/>
    </source>
</evidence>
<keyword evidence="1" id="KW-0732">Signal</keyword>
<feature type="chain" id="PRO_5019765254" evidence="1">
    <location>
        <begin position="25"/>
        <end position="283"/>
    </location>
</feature>
<dbReference type="Gene3D" id="3.40.50.1980">
    <property type="entry name" value="Nitrogenase molybdenum iron protein domain"/>
    <property type="match status" value="2"/>
</dbReference>
<gene>
    <name evidence="3" type="ORF">DDF84_027220</name>
</gene>
<feature type="signal peptide" evidence="1">
    <location>
        <begin position="1"/>
        <end position="24"/>
    </location>
</feature>
<protein>
    <submittedName>
        <fullName evidence="3">Hemin ABC transporter substrate-binding protein</fullName>
    </submittedName>
</protein>
<dbReference type="PROSITE" id="PS50983">
    <property type="entry name" value="FE_B12_PBP"/>
    <property type="match status" value="1"/>
</dbReference>
<reference evidence="3 4" key="1">
    <citation type="submission" date="2019-03" db="EMBL/GenBank/DDBJ databases">
        <title>Comparative insights into the high quality Complete genome sequence of highly metal resistant Cupriavidus metallidurans strain BS1 isolated from a gold-copper mine.</title>
        <authorList>
            <person name="Mazhar H.S."/>
            <person name="Rensing C."/>
        </authorList>
    </citation>
    <scope>NUCLEOTIDE SEQUENCE [LARGE SCALE GENOMIC DNA]</scope>
    <source>
        <strain evidence="3 4">BS1</strain>
    </source>
</reference>
<proteinExistence type="predicted"/>
<dbReference type="InterPro" id="IPR050902">
    <property type="entry name" value="ABC_Transporter_SBP"/>
</dbReference>
<dbReference type="PANTHER" id="PTHR30535:SF4">
    <property type="entry name" value="HEMIN-BINDING PERIPLASMIC PROTEIN HMUT"/>
    <property type="match status" value="1"/>
</dbReference>
<dbReference type="SUPFAM" id="SSF53807">
    <property type="entry name" value="Helical backbone' metal receptor"/>
    <property type="match status" value="1"/>
</dbReference>
<sequence length="283" mass="29378">MKILQSALITALMPLLCAAGIAHAAPPARVVGLGGPATEIVYALDAGKSMVGVDSSSIYPPAALKLPKVGYYRAFSVEGVVSLKPDLVLALDHAGPPQALEQLRKLGSKVVVVPSEPTLAALDQRILGVAAALDVPKQGQALVDKLHTELRDIQPSAEGLRVLMVSSHTGRMQAVGENTAGDAMLKLLGATNVLAGQRGFKPFSAEAAAALRPDVIVTTSMSIDAVGSVDAFLAQPGLSATPAARDKRIVVMDDLLMLSLGPRLPEALRQLRNGLASRQVAAR</sequence>
<dbReference type="InterPro" id="IPR002491">
    <property type="entry name" value="ABC_transptr_periplasmic_BD"/>
</dbReference>
<feature type="domain" description="Fe/B12 periplasmic-binding" evidence="2">
    <location>
        <begin position="29"/>
        <end position="279"/>
    </location>
</feature>
<accession>A0A482IZF5</accession>
<dbReference type="EMBL" id="CP037901">
    <property type="protein sequence ID" value="QBP13326.1"/>
    <property type="molecule type" value="Genomic_DNA"/>
</dbReference>
<dbReference type="AlphaFoldDB" id="A0A482IZF5"/>
<name>A0A482IZF5_9BURK</name>
<evidence type="ECO:0000313" key="3">
    <source>
        <dbReference type="EMBL" id="QBP13326.1"/>
    </source>
</evidence>
<dbReference type="OrthoDB" id="9797736at2"/>
<organism evidence="3 4">
    <name type="scientific">Cupriavidus metallidurans</name>
    <dbReference type="NCBI Taxonomy" id="119219"/>
    <lineage>
        <taxon>Bacteria</taxon>
        <taxon>Pseudomonadati</taxon>
        <taxon>Pseudomonadota</taxon>
        <taxon>Betaproteobacteria</taxon>
        <taxon>Burkholderiales</taxon>
        <taxon>Burkholderiaceae</taxon>
        <taxon>Cupriavidus</taxon>
    </lineage>
</organism>
<dbReference type="PANTHER" id="PTHR30535">
    <property type="entry name" value="VITAMIN B12-BINDING PROTEIN"/>
    <property type="match status" value="1"/>
</dbReference>
<dbReference type="CDD" id="cd01149">
    <property type="entry name" value="HutB"/>
    <property type="match status" value="1"/>
</dbReference>
<dbReference type="Pfam" id="PF01497">
    <property type="entry name" value="Peripla_BP_2"/>
    <property type="match status" value="1"/>
</dbReference>
<dbReference type="RefSeq" id="WP_017511984.1">
    <property type="nucleotide sequence ID" value="NZ_CP037901.1"/>
</dbReference>
<evidence type="ECO:0000313" key="4">
    <source>
        <dbReference type="Proteomes" id="UP000253772"/>
    </source>
</evidence>